<evidence type="ECO:0000313" key="2">
    <source>
        <dbReference type="Proteomes" id="UP000545507"/>
    </source>
</evidence>
<dbReference type="CDD" id="cd02440">
    <property type="entry name" value="AdoMet_MTases"/>
    <property type="match status" value="1"/>
</dbReference>
<dbReference type="SUPFAM" id="SSF53335">
    <property type="entry name" value="S-adenosyl-L-methionine-dependent methyltransferases"/>
    <property type="match status" value="1"/>
</dbReference>
<reference evidence="1 2" key="1">
    <citation type="submission" date="2019-09" db="EMBL/GenBank/DDBJ databases">
        <title>Hydrogenophaga aromatica sp. nov., isolated from a para-xylene-degrading enrichment culture.</title>
        <authorList>
            <person name="Tancsics A."/>
            <person name="Banerjee S."/>
        </authorList>
    </citation>
    <scope>NUCLEOTIDE SEQUENCE [LARGE SCALE GENOMIC DNA]</scope>
    <source>
        <strain evidence="1 2">D2P1</strain>
    </source>
</reference>
<dbReference type="PANTHER" id="PTHR31299">
    <property type="entry name" value="ESTERASE, PUTATIVE (AFU_ORTHOLOGUE AFUA_1G05850)-RELATED"/>
    <property type="match status" value="1"/>
</dbReference>
<gene>
    <name evidence="1" type="ORF">F3K02_17540</name>
</gene>
<keyword evidence="2" id="KW-1185">Reference proteome</keyword>
<dbReference type="GO" id="GO:0032259">
    <property type="term" value="P:methylation"/>
    <property type="evidence" value="ECO:0007669"/>
    <property type="project" value="UniProtKB-KW"/>
</dbReference>
<accession>A0A7Y8GZU7</accession>
<dbReference type="GO" id="GO:0046677">
    <property type="term" value="P:response to antibiotic"/>
    <property type="evidence" value="ECO:0007669"/>
    <property type="project" value="InterPro"/>
</dbReference>
<dbReference type="InterPro" id="IPR052036">
    <property type="entry name" value="Hydrolase/PRTase-associated"/>
</dbReference>
<evidence type="ECO:0000313" key="1">
    <source>
        <dbReference type="EMBL" id="NWF47042.1"/>
    </source>
</evidence>
<keyword evidence="1" id="KW-0808">Transferase</keyword>
<dbReference type="Pfam" id="PF01135">
    <property type="entry name" value="PCMT"/>
    <property type="match status" value="1"/>
</dbReference>
<dbReference type="InterPro" id="IPR007815">
    <property type="entry name" value="Emycin_Estase"/>
</dbReference>
<dbReference type="AlphaFoldDB" id="A0A7Y8GZU7"/>
<dbReference type="SUPFAM" id="SSF159501">
    <property type="entry name" value="EreA/ChaN-like"/>
    <property type="match status" value="1"/>
</dbReference>
<sequence>MNHSELLQRRAVMVERHVMGRNVRAESVLDAMREVPREEFAPKVLLEFAFDDVALPISGGLLLPRPSEVGVVLAALGLKAKDRVLEIGTGVGYVTALLSRLCASVYSVEPQGPAALAATSTLARLGCHNVHVRHDSGTEGWPEEAPFDAIVVHARSRHVPQMLKDQLSEGGRLVMTLGDDPEVGELVRVTRLRGNQFRVEDMADIGAELVLGETPHVGAHAGAMWRMHVGTAKGKGTAVADATLAAQVAAVAERFDSVDSAELEPLLQRVGDARVVLLGEATHGTSDFYRMRERITRELITRKGFSFVAIEGDWPDAAQIDRHVRGGSTTDEAWSGFARFPTWMWRNEEVRGFVDWLREHNRQAAQPVAFHGLDLYSLYSSIDAVLAYLDRVDPPTAQVARQRYGCLTPWQSDPASYGLAALTTRYRSCEQDVVKMLVDLQQKSPVYIGQDGERLLDALQNARVVSQAERYYRTMYYGSRVAWNLRDSHMFSTLQHLLSFHGADSKAVVWAHNSHVGDSAATEMSLRQEFNLGHLCRQAFGASACLVGFGTHGGTVAASSEWDGPMEVKAVRPALPGSYEHLFHASGVERFVLPLREQAGTKAMVDGLAVPRMERAIGVIYRPDTERQSHYFDAVLPRQFDEYIWLNETRAVTPLPTKVREGLADTYPFGV</sequence>
<dbReference type="InterPro" id="IPR029063">
    <property type="entry name" value="SAM-dependent_MTases_sf"/>
</dbReference>
<dbReference type="PANTHER" id="PTHR31299:SF0">
    <property type="entry name" value="ESTERASE, PUTATIVE (AFU_ORTHOLOGUE AFUA_1G05850)-RELATED"/>
    <property type="match status" value="1"/>
</dbReference>
<protein>
    <submittedName>
        <fullName evidence="1">Protein-L-isoaspartate O-methyltransferase</fullName>
    </submittedName>
</protein>
<proteinExistence type="predicted"/>
<dbReference type="Gene3D" id="1.20.1440.30">
    <property type="entry name" value="Biosynthetic Protein domain"/>
    <property type="match status" value="1"/>
</dbReference>
<dbReference type="Gene3D" id="3.30.1870.10">
    <property type="entry name" value="EreA-like, domain 2"/>
    <property type="match status" value="1"/>
</dbReference>
<dbReference type="EMBL" id="VYGV01000016">
    <property type="protein sequence ID" value="NWF47042.1"/>
    <property type="molecule type" value="Genomic_DNA"/>
</dbReference>
<dbReference type="Gene3D" id="3.40.50.150">
    <property type="entry name" value="Vaccinia Virus protein VP39"/>
    <property type="match status" value="1"/>
</dbReference>
<organism evidence="1 2">
    <name type="scientific">Hydrogenophaga aromaticivorans</name>
    <dbReference type="NCBI Taxonomy" id="2610898"/>
    <lineage>
        <taxon>Bacteria</taxon>
        <taxon>Pseudomonadati</taxon>
        <taxon>Pseudomonadota</taxon>
        <taxon>Betaproteobacteria</taxon>
        <taxon>Burkholderiales</taxon>
        <taxon>Comamonadaceae</taxon>
        <taxon>Hydrogenophaga</taxon>
    </lineage>
</organism>
<dbReference type="Gene3D" id="3.40.1660.10">
    <property type="entry name" value="EreA-like (biosynthetic domain)"/>
    <property type="match status" value="1"/>
</dbReference>
<name>A0A7Y8GZU7_9BURK</name>
<keyword evidence="1" id="KW-0489">Methyltransferase</keyword>
<dbReference type="Pfam" id="PF05139">
    <property type="entry name" value="Erythro_esteras"/>
    <property type="match status" value="1"/>
</dbReference>
<dbReference type="CDD" id="cd14728">
    <property type="entry name" value="Ere-like"/>
    <property type="match status" value="1"/>
</dbReference>
<dbReference type="RefSeq" id="WP_177136946.1">
    <property type="nucleotide sequence ID" value="NZ_VYGV01000016.1"/>
</dbReference>
<comment type="caution">
    <text evidence="1">The sequence shown here is derived from an EMBL/GenBank/DDBJ whole genome shotgun (WGS) entry which is preliminary data.</text>
</comment>
<dbReference type="GO" id="GO:0008168">
    <property type="term" value="F:methyltransferase activity"/>
    <property type="evidence" value="ECO:0007669"/>
    <property type="project" value="UniProtKB-KW"/>
</dbReference>
<dbReference type="Proteomes" id="UP000545507">
    <property type="component" value="Unassembled WGS sequence"/>
</dbReference>